<reference evidence="7 8" key="1">
    <citation type="submission" date="2019-07" db="EMBL/GenBank/DDBJ databases">
        <title>Draft genome assembly of a fouling barnacle, Amphibalanus amphitrite (Darwin, 1854): The first reference genome for Thecostraca.</title>
        <authorList>
            <person name="Kim W."/>
        </authorList>
    </citation>
    <scope>NUCLEOTIDE SEQUENCE [LARGE SCALE GENOMIC DNA]</scope>
    <source>
        <strain evidence="7">SNU_AA5</strain>
        <tissue evidence="7">Soma without cirri and trophi</tissue>
    </source>
</reference>
<organism evidence="7 8">
    <name type="scientific">Amphibalanus amphitrite</name>
    <name type="common">Striped barnacle</name>
    <name type="synonym">Balanus amphitrite</name>
    <dbReference type="NCBI Taxonomy" id="1232801"/>
    <lineage>
        <taxon>Eukaryota</taxon>
        <taxon>Metazoa</taxon>
        <taxon>Ecdysozoa</taxon>
        <taxon>Arthropoda</taxon>
        <taxon>Crustacea</taxon>
        <taxon>Multicrustacea</taxon>
        <taxon>Cirripedia</taxon>
        <taxon>Thoracica</taxon>
        <taxon>Thoracicalcarea</taxon>
        <taxon>Balanomorpha</taxon>
        <taxon>Balanoidea</taxon>
        <taxon>Balanidae</taxon>
        <taxon>Amphibalaninae</taxon>
        <taxon>Amphibalanus</taxon>
    </lineage>
</organism>
<name>A0A6A4WHY5_AMPAM</name>
<keyword evidence="2" id="KW-0732">Signal</keyword>
<keyword evidence="5" id="KW-1133">Transmembrane helix</keyword>
<evidence type="ECO:0000256" key="3">
    <source>
        <dbReference type="ARBA" id="ARBA00023180"/>
    </source>
</evidence>
<protein>
    <submittedName>
        <fullName evidence="7">Neuroligin-4, X-linked</fullName>
    </submittedName>
</protein>
<feature type="compositionally biased region" description="Pro residues" evidence="4">
    <location>
        <begin position="602"/>
        <end position="638"/>
    </location>
</feature>
<feature type="region of interest" description="Disordered" evidence="4">
    <location>
        <begin position="968"/>
        <end position="1174"/>
    </location>
</feature>
<dbReference type="InterPro" id="IPR002018">
    <property type="entry name" value="CarbesteraseB"/>
</dbReference>
<feature type="transmembrane region" description="Helical" evidence="5">
    <location>
        <begin position="663"/>
        <end position="687"/>
    </location>
</feature>
<feature type="region of interest" description="Disordered" evidence="4">
    <location>
        <begin position="697"/>
        <end position="721"/>
    </location>
</feature>
<dbReference type="Proteomes" id="UP000440578">
    <property type="component" value="Unassembled WGS sequence"/>
</dbReference>
<feature type="region of interest" description="Disordered" evidence="4">
    <location>
        <begin position="599"/>
        <end position="654"/>
    </location>
</feature>
<feature type="domain" description="Carboxylesterase type B" evidence="6">
    <location>
        <begin position="46"/>
        <end position="573"/>
    </location>
</feature>
<dbReference type="EMBL" id="VIIS01001134">
    <property type="protein sequence ID" value="KAF0301678.1"/>
    <property type="molecule type" value="Genomic_DNA"/>
</dbReference>
<proteinExistence type="inferred from homology"/>
<sequence>MQLPASRRGAALGDRGAVLSLSHVTAMRTAGLLVLVVAAAAGLARDQLVETSVGPLRGLLSPVVDVRLPRVMQFLGVPYASPPVDYLRFMPPKTPIRKSEVLNATRLPAGCPQREPTAGSRRQAGPAPPQSEDCLYLNIYAPVTEDAQRHRYHQRHRLPVLVYIHGESAGDQARRLDGTVLASFGGVIVVTVNYRLGVLGFLKPTVTSGSTFANFALYDQRAALSWLQDNIEQFGGDPTNVTVMGHGTGAVCSSLLAVSPLNSNPDVLFQRVILMSGSSLSPWAMTADPINVTVSVARALNCSMQSDHQLLECLRSKPVRQLWPRYAPSLSPSEDHIVVPRWPRDAADLAHSLSRFELLFGVTTQGDLGLLSERQLRTGLSREERDRLISSFFRAGYRRYTRQLLDMATNRYMDAQMNVIRYRDKTLQLLSDAMVVAPLVRLADLHAQSTSRSFMYVFSHVTDAGGDRQFGSVPGDELPYVFGVPLAPQSNLFFTRAEKALSEYMMTAWSSFVKTGDPNGARKQEGFISEPSGDSPFYDLIWRQYDKLNQRYLELGTRPRESSQYRHVELDFWNRVVLGHLASSPGAFEGPMPEDYDNLMPMVPPPAPGGPLLPPPPLAPSTPPPRQYPHTLSPPPAAAPGDSRHGGSGGDVQETAPAAATGMLSIVIVVGVCFVLLNLLILGGVYYQKQRLKVRERRLQRQSSLSEAGSRSVSVRGSRESVLRPRLLARSASGDDLLEMPVEGNGGVPSARRASEGSVSTRRAAEGGAREPPEAGWRGGERAERAPAPLAKERSLDRGTVRDREQPSKAAVSRNSSRSSTLGRERPAASAGSRSGSVRSRNSVASASLPRSGSGSLHGSSHQLRPSSAKQNSKSANKVQTKKKGITLPEKSLAQGLLQRVMPRTPTEASGPTTPSDRPPRGILKTRPAAGPASDSSGIYSETVPALRGSVSGLSTGSGCRVVYRTDSTCQVDLPDDPEEADRSAAGREPDSASVGSARSLQLSCSSSVGGRSSSSLHFVPRPAALAPEPRAEPVEFPTVRFETDPVEDRDDVPTALRSTRRPETAGYRRSIAGVPGTGGGAPAEAARSMSLQRTDRRARQKPPPPPRTCSRPEGLYAARDVTCPHGYPVHPPPPGTDSLERFVPGQAESPDPAGAARVRPEERQSAARHGTQF</sequence>
<evidence type="ECO:0000256" key="1">
    <source>
        <dbReference type="ARBA" id="ARBA00005964"/>
    </source>
</evidence>
<feature type="compositionally biased region" description="Polar residues" evidence="4">
    <location>
        <begin position="907"/>
        <end position="916"/>
    </location>
</feature>
<comment type="similarity">
    <text evidence="1">Belongs to the type-B carboxylesterase/lipase family.</text>
</comment>
<feature type="compositionally biased region" description="Low complexity" evidence="4">
    <location>
        <begin position="701"/>
        <end position="716"/>
    </location>
</feature>
<comment type="caution">
    <text evidence="7">The sequence shown here is derived from an EMBL/GenBank/DDBJ whole genome shotgun (WGS) entry which is preliminary data.</text>
</comment>
<feature type="compositionally biased region" description="Basic and acidic residues" evidence="4">
    <location>
        <begin position="763"/>
        <end position="807"/>
    </location>
</feature>
<feature type="compositionally biased region" description="Low complexity" evidence="4">
    <location>
        <begin position="997"/>
        <end position="1029"/>
    </location>
</feature>
<dbReference type="PANTHER" id="PTHR43903">
    <property type="entry name" value="NEUROLIGIN"/>
    <property type="match status" value="1"/>
</dbReference>
<evidence type="ECO:0000259" key="6">
    <source>
        <dbReference type="Pfam" id="PF00135"/>
    </source>
</evidence>
<feature type="compositionally biased region" description="Polar residues" evidence="4">
    <location>
        <begin position="813"/>
        <end position="822"/>
    </location>
</feature>
<evidence type="ECO:0000256" key="5">
    <source>
        <dbReference type="SAM" id="Phobius"/>
    </source>
</evidence>
<evidence type="ECO:0000256" key="2">
    <source>
        <dbReference type="ARBA" id="ARBA00022729"/>
    </source>
</evidence>
<keyword evidence="3" id="KW-0325">Glycoprotein</keyword>
<keyword evidence="5" id="KW-0472">Membrane</keyword>
<keyword evidence="5" id="KW-0812">Transmembrane</keyword>
<dbReference type="AlphaFoldDB" id="A0A6A4WHY5"/>
<feature type="compositionally biased region" description="Basic and acidic residues" evidence="4">
    <location>
        <begin position="981"/>
        <end position="991"/>
    </location>
</feature>
<feature type="region of interest" description="Disordered" evidence="4">
    <location>
        <begin position="735"/>
        <end position="941"/>
    </location>
</feature>
<dbReference type="SUPFAM" id="SSF53474">
    <property type="entry name" value="alpha/beta-Hydrolases"/>
    <property type="match status" value="1"/>
</dbReference>
<keyword evidence="8" id="KW-1185">Reference proteome</keyword>
<evidence type="ECO:0000256" key="4">
    <source>
        <dbReference type="SAM" id="MobiDB-lite"/>
    </source>
</evidence>
<dbReference type="Gene3D" id="3.40.50.1820">
    <property type="entry name" value="alpha/beta hydrolase"/>
    <property type="match status" value="1"/>
</dbReference>
<accession>A0A6A4WHY5</accession>
<feature type="compositionally biased region" description="Low complexity" evidence="4">
    <location>
        <begin position="828"/>
        <end position="878"/>
    </location>
</feature>
<dbReference type="InterPro" id="IPR029058">
    <property type="entry name" value="AB_hydrolase_fold"/>
</dbReference>
<evidence type="ECO:0000313" key="8">
    <source>
        <dbReference type="Proteomes" id="UP000440578"/>
    </source>
</evidence>
<evidence type="ECO:0000313" key="7">
    <source>
        <dbReference type="EMBL" id="KAF0301678.1"/>
    </source>
</evidence>
<dbReference type="InterPro" id="IPR019819">
    <property type="entry name" value="Carboxylesterase_B_CS"/>
</dbReference>
<dbReference type="InterPro" id="IPR051093">
    <property type="entry name" value="Neuroligin/BSAL"/>
</dbReference>
<feature type="region of interest" description="Disordered" evidence="4">
    <location>
        <begin position="108"/>
        <end position="130"/>
    </location>
</feature>
<dbReference type="PROSITE" id="PS00941">
    <property type="entry name" value="CARBOXYLESTERASE_B_2"/>
    <property type="match status" value="1"/>
</dbReference>
<gene>
    <name evidence="7" type="primary">NLGN4X_3</name>
    <name evidence="7" type="ORF">FJT64_026052</name>
</gene>
<dbReference type="Pfam" id="PF00135">
    <property type="entry name" value="COesterase"/>
    <property type="match status" value="1"/>
</dbReference>
<dbReference type="OrthoDB" id="3200163at2759"/>